<evidence type="ECO:0000313" key="17">
    <source>
        <dbReference type="RefSeq" id="XP_022338099.1"/>
    </source>
</evidence>
<dbReference type="GO" id="GO:0055086">
    <property type="term" value="P:nucleobase-containing small molecule metabolic process"/>
    <property type="evidence" value="ECO:0007669"/>
    <property type="project" value="UniProtKB-ARBA"/>
</dbReference>
<dbReference type="PROSITE" id="PS51747">
    <property type="entry name" value="CYT_DCMP_DEAMINASES_2"/>
    <property type="match status" value="1"/>
</dbReference>
<keyword evidence="6 13" id="KW-0378">Hydrolase</keyword>
<dbReference type="RefSeq" id="XP_022338098.1">
    <property type="nucleotide sequence ID" value="XM_022482390.1"/>
</dbReference>
<dbReference type="GO" id="GO:0005829">
    <property type="term" value="C:cytosol"/>
    <property type="evidence" value="ECO:0007669"/>
    <property type="project" value="TreeGrafter"/>
</dbReference>
<comment type="cofactor">
    <cofactor evidence="1 12 13">
        <name>Zn(2+)</name>
        <dbReference type="ChEBI" id="CHEBI:29105"/>
    </cofactor>
</comment>
<sequence length="146" mass="16458">MTDVQNSEEVQKLIQTSFEMKEKAYCPYSRFRVGAALLCQDGTLMTGCNVENAVYGLSICAERVALTKAISEGRRRFKAIAISSDMKSSFIVPCGPCRQFMVEFGTEWNVYLTKPDGTYKIMTTGELLPLCFVPERFEEERINPNA</sequence>
<name>A0A8B8EEJ3_CRAVI</name>
<dbReference type="InterPro" id="IPR006262">
    <property type="entry name" value="Cyt_deam_tetra"/>
</dbReference>
<dbReference type="GeneID" id="111133754"/>
<dbReference type="AlphaFoldDB" id="A0A8B8EEJ3"/>
<keyword evidence="15" id="KW-1185">Reference proteome</keyword>
<dbReference type="GO" id="GO:0004126">
    <property type="term" value="F:cytidine deaminase activity"/>
    <property type="evidence" value="ECO:0007669"/>
    <property type="project" value="UniProtKB-UniRule"/>
</dbReference>
<evidence type="ECO:0000313" key="16">
    <source>
        <dbReference type="RefSeq" id="XP_022338098.1"/>
    </source>
</evidence>
<feature type="binding site" evidence="11">
    <location>
        <begin position="49"/>
        <end position="55"/>
    </location>
    <ligand>
        <name>substrate</name>
    </ligand>
</feature>
<dbReference type="PANTHER" id="PTHR11644">
    <property type="entry name" value="CYTIDINE DEAMINASE"/>
    <property type="match status" value="1"/>
</dbReference>
<dbReference type="Proteomes" id="UP000694844">
    <property type="component" value="Chromosome 5"/>
</dbReference>
<keyword evidence="5 12" id="KW-0479">Metal-binding</keyword>
<evidence type="ECO:0000256" key="13">
    <source>
        <dbReference type="RuleBase" id="RU364006"/>
    </source>
</evidence>
<dbReference type="InterPro" id="IPR016193">
    <property type="entry name" value="Cytidine_deaminase-like"/>
</dbReference>
<evidence type="ECO:0000256" key="3">
    <source>
        <dbReference type="ARBA" id="ARBA00006576"/>
    </source>
</evidence>
<evidence type="ECO:0000256" key="11">
    <source>
        <dbReference type="PIRSR" id="PIRSR606262-2"/>
    </source>
</evidence>
<dbReference type="SUPFAM" id="SSF53927">
    <property type="entry name" value="Cytidine deaminase-like"/>
    <property type="match status" value="1"/>
</dbReference>
<evidence type="ECO:0000256" key="8">
    <source>
        <dbReference type="ARBA" id="ARBA00032005"/>
    </source>
</evidence>
<feature type="binding site" evidence="12">
    <location>
        <position position="94"/>
    </location>
    <ligand>
        <name>Zn(2+)</name>
        <dbReference type="ChEBI" id="CHEBI:29105"/>
        <note>catalytic</note>
    </ligand>
</feature>
<dbReference type="Gene3D" id="3.40.140.10">
    <property type="entry name" value="Cytidine Deaminase, domain 2"/>
    <property type="match status" value="1"/>
</dbReference>
<accession>A0A8B8EEJ3</accession>
<dbReference type="FunFam" id="3.40.140.10:FF:000008">
    <property type="entry name" value="Cytidine deaminase"/>
    <property type="match status" value="1"/>
</dbReference>
<evidence type="ECO:0000256" key="5">
    <source>
        <dbReference type="ARBA" id="ARBA00022723"/>
    </source>
</evidence>
<comment type="catalytic activity">
    <reaction evidence="9 13">
        <text>cytidine + H2O + H(+) = uridine + NH4(+)</text>
        <dbReference type="Rhea" id="RHEA:16069"/>
        <dbReference type="ChEBI" id="CHEBI:15377"/>
        <dbReference type="ChEBI" id="CHEBI:15378"/>
        <dbReference type="ChEBI" id="CHEBI:16704"/>
        <dbReference type="ChEBI" id="CHEBI:17562"/>
        <dbReference type="ChEBI" id="CHEBI:28938"/>
        <dbReference type="EC" id="3.5.4.5"/>
    </reaction>
</comment>
<dbReference type="GO" id="GO:0072527">
    <property type="term" value="P:pyrimidine-containing compound metabolic process"/>
    <property type="evidence" value="ECO:0007669"/>
    <property type="project" value="UniProtKB-ARBA"/>
</dbReference>
<evidence type="ECO:0000256" key="1">
    <source>
        <dbReference type="ARBA" id="ARBA00001947"/>
    </source>
</evidence>
<evidence type="ECO:0000256" key="10">
    <source>
        <dbReference type="PIRSR" id="PIRSR606262-1"/>
    </source>
</evidence>
<dbReference type="CDD" id="cd01283">
    <property type="entry name" value="cytidine_deaminase"/>
    <property type="match status" value="1"/>
</dbReference>
<dbReference type="GO" id="GO:0042802">
    <property type="term" value="F:identical protein binding"/>
    <property type="evidence" value="ECO:0007669"/>
    <property type="project" value="UniProtKB-ARBA"/>
</dbReference>
<dbReference type="NCBIfam" id="TIGR01354">
    <property type="entry name" value="cyt_deam_tetra"/>
    <property type="match status" value="1"/>
</dbReference>
<dbReference type="NCBIfam" id="NF004064">
    <property type="entry name" value="PRK05578.1"/>
    <property type="match status" value="1"/>
</dbReference>
<keyword evidence="7 12" id="KW-0862">Zinc</keyword>
<comment type="catalytic activity">
    <reaction evidence="13">
        <text>2'-deoxycytidine + H2O + H(+) = 2'-deoxyuridine + NH4(+)</text>
        <dbReference type="Rhea" id="RHEA:13433"/>
        <dbReference type="ChEBI" id="CHEBI:15377"/>
        <dbReference type="ChEBI" id="CHEBI:15378"/>
        <dbReference type="ChEBI" id="CHEBI:15698"/>
        <dbReference type="ChEBI" id="CHEBI:16450"/>
        <dbReference type="ChEBI" id="CHEBI:28938"/>
        <dbReference type="EC" id="3.5.4.5"/>
    </reaction>
</comment>
<feature type="binding site" evidence="12">
    <location>
        <position position="60"/>
    </location>
    <ligand>
        <name>Zn(2+)</name>
        <dbReference type="ChEBI" id="CHEBI:29105"/>
        <note>catalytic</note>
    </ligand>
</feature>
<proteinExistence type="inferred from homology"/>
<evidence type="ECO:0000256" key="4">
    <source>
        <dbReference type="ARBA" id="ARBA00012783"/>
    </source>
</evidence>
<dbReference type="RefSeq" id="XP_022338099.1">
    <property type="nucleotide sequence ID" value="XM_022482391.1"/>
</dbReference>
<evidence type="ECO:0000256" key="12">
    <source>
        <dbReference type="PIRSR" id="PIRSR606262-3"/>
    </source>
</evidence>
<evidence type="ECO:0000256" key="6">
    <source>
        <dbReference type="ARBA" id="ARBA00022801"/>
    </source>
</evidence>
<protein>
    <recommendedName>
        <fullName evidence="4 13">Cytidine deaminase</fullName>
        <ecNumber evidence="4 13">3.5.4.5</ecNumber>
    </recommendedName>
    <alternativeName>
        <fullName evidence="8 13">Cytidine aminohydrolase</fullName>
    </alternativeName>
</protein>
<feature type="binding site" evidence="12">
    <location>
        <position position="97"/>
    </location>
    <ligand>
        <name>Zn(2+)</name>
        <dbReference type="ChEBI" id="CHEBI:29105"/>
        <note>catalytic</note>
    </ligand>
</feature>
<evidence type="ECO:0000256" key="7">
    <source>
        <dbReference type="ARBA" id="ARBA00022833"/>
    </source>
</evidence>
<dbReference type="PROSITE" id="PS00903">
    <property type="entry name" value="CYT_DCMP_DEAMINASES_1"/>
    <property type="match status" value="1"/>
</dbReference>
<evidence type="ECO:0000256" key="2">
    <source>
        <dbReference type="ARBA" id="ARBA00003949"/>
    </source>
</evidence>
<dbReference type="InterPro" id="IPR016192">
    <property type="entry name" value="APOBEC/CMP_deaminase_Zn-bd"/>
</dbReference>
<feature type="active site" description="Proton donor" evidence="10">
    <location>
        <position position="62"/>
    </location>
</feature>
<dbReference type="InterPro" id="IPR002125">
    <property type="entry name" value="CMP_dCMP_dom"/>
</dbReference>
<dbReference type="EC" id="3.5.4.5" evidence="4 13"/>
<reference evidence="16 17" key="1">
    <citation type="submission" date="2025-04" db="UniProtKB">
        <authorList>
            <consortium name="RefSeq"/>
        </authorList>
    </citation>
    <scope>IDENTIFICATION</scope>
    <source>
        <tissue evidence="16 17">Whole sample</tissue>
    </source>
</reference>
<dbReference type="PANTHER" id="PTHR11644:SF2">
    <property type="entry name" value="CYTIDINE DEAMINASE"/>
    <property type="match status" value="1"/>
</dbReference>
<dbReference type="Pfam" id="PF00383">
    <property type="entry name" value="dCMP_cyt_deam_1"/>
    <property type="match status" value="1"/>
</dbReference>
<comment type="function">
    <text evidence="2 13">This enzyme scavenges exogenous and endogenous cytidine and 2'-deoxycytidine for UMP synthesis.</text>
</comment>
<gene>
    <name evidence="16 17" type="primary">LOC111133754</name>
</gene>
<organism evidence="15 17">
    <name type="scientific">Crassostrea virginica</name>
    <name type="common">Eastern oyster</name>
    <dbReference type="NCBI Taxonomy" id="6565"/>
    <lineage>
        <taxon>Eukaryota</taxon>
        <taxon>Metazoa</taxon>
        <taxon>Spiralia</taxon>
        <taxon>Lophotrochozoa</taxon>
        <taxon>Mollusca</taxon>
        <taxon>Bivalvia</taxon>
        <taxon>Autobranchia</taxon>
        <taxon>Pteriomorphia</taxon>
        <taxon>Ostreida</taxon>
        <taxon>Ostreoidea</taxon>
        <taxon>Ostreidae</taxon>
        <taxon>Crassostrea</taxon>
    </lineage>
</organism>
<dbReference type="OrthoDB" id="6107726at2759"/>
<evidence type="ECO:0000256" key="9">
    <source>
        <dbReference type="ARBA" id="ARBA00049558"/>
    </source>
</evidence>
<evidence type="ECO:0000313" key="15">
    <source>
        <dbReference type="Proteomes" id="UP000694844"/>
    </source>
</evidence>
<dbReference type="InterPro" id="IPR050202">
    <property type="entry name" value="Cyt/Deoxycyt_deaminase"/>
</dbReference>
<comment type="similarity">
    <text evidence="3 13">Belongs to the cytidine and deoxycytidylate deaminase family.</text>
</comment>
<feature type="domain" description="CMP/dCMP-type deaminase" evidence="14">
    <location>
        <begin position="8"/>
        <end position="135"/>
    </location>
</feature>
<evidence type="ECO:0000259" key="14">
    <source>
        <dbReference type="PROSITE" id="PS51747"/>
    </source>
</evidence>
<dbReference type="GO" id="GO:0008270">
    <property type="term" value="F:zinc ion binding"/>
    <property type="evidence" value="ECO:0007669"/>
    <property type="project" value="UniProtKB-UniRule"/>
</dbReference>